<proteinExistence type="predicted"/>
<dbReference type="Proteomes" id="UP001550044">
    <property type="component" value="Unassembled WGS sequence"/>
</dbReference>
<protein>
    <submittedName>
        <fullName evidence="2">Uncharacterized protein</fullName>
    </submittedName>
</protein>
<dbReference type="EMBL" id="JBEXIP010000042">
    <property type="protein sequence ID" value="MET8437695.1"/>
    <property type="molecule type" value="Genomic_DNA"/>
</dbReference>
<sequence length="695" mass="76323">MRMFFAPEETEEYEAACSLLIRRMSQWARERGESVDPFFVETALDYRHRGTRDGRLGLWEPRHIEEYLLDWLPRTVTVLPGEEPADAPGTLAALLRYLDAMGLSDPRGASSADNLAAIETLAPRYAPAMADRGRWGMAKFWAVTAAEQGIDVQDPAALESFVELAQQGEAPYDQDVLDEVLRNHLTRGPAEVTRAEPQLPVLLPTEKELRARAEMSRALRWLRGIADWAGHEGRMLTAKGNLRMADARTLVAELGTGDVVDTVRSSTQLPRLGLAVEWAKKARLVRVAKGRLYAVAKAQPLLRDPLALWRHAFETFPELRVPLLGTRSGRHVGSLLFDSFEDAVPDVLSTLYSLPHAMPWPRLRDSLHLRYRAEHELTGRYAWQTELGHADRDLRTALDVLEDLGAIKRHDGMADPVFLDIPLEESVLPPAGLPPELAELFGAVAGGHGDSEDAAERSKVQRAELTDGPVELIRLTALGHDSVRRRLLAEGRDAPRVGELAHASAAGLLGVIAEHYDPDAARTELAAWVAARESPAEALQKLTDAVRATPFRTRAEAMLDALVDAYPDGEALLRGLRGDPLLAPTALSVLVRREVLGAEDLNEPESLVMVAESLLQLLETAGPEGLLEVLGGRELSAHKALEAALASDHPDQAGLADLRTVAEQARRRPAAHLGRSHQRRRPGASGRGRGGRRRH</sequence>
<reference evidence="2 3" key="1">
    <citation type="submission" date="2024-06" db="EMBL/GenBank/DDBJ databases">
        <title>The Natural Products Discovery Center: Release of the First 8490 Sequenced Strains for Exploring Actinobacteria Biosynthetic Diversity.</title>
        <authorList>
            <person name="Kalkreuter E."/>
            <person name="Kautsar S.A."/>
            <person name="Yang D."/>
            <person name="Bader C.D."/>
            <person name="Teijaro C.N."/>
            <person name="Fluegel L."/>
            <person name="Davis C.M."/>
            <person name="Simpson J.R."/>
            <person name="Lauterbach L."/>
            <person name="Steele A.D."/>
            <person name="Gui C."/>
            <person name="Meng S."/>
            <person name="Li G."/>
            <person name="Viehrig K."/>
            <person name="Ye F."/>
            <person name="Su P."/>
            <person name="Kiefer A.F."/>
            <person name="Nichols A."/>
            <person name="Cepeda A.J."/>
            <person name="Yan W."/>
            <person name="Fan B."/>
            <person name="Jiang Y."/>
            <person name="Adhikari A."/>
            <person name="Zheng C.-J."/>
            <person name="Schuster L."/>
            <person name="Cowan T.M."/>
            <person name="Smanski M.J."/>
            <person name="Chevrette M.G."/>
            <person name="De Carvalho L.P.S."/>
            <person name="Shen B."/>
        </authorList>
    </citation>
    <scope>NUCLEOTIDE SEQUENCE [LARGE SCALE GENOMIC DNA]</scope>
    <source>
        <strain evidence="2 3">NPDC005137</strain>
    </source>
</reference>
<evidence type="ECO:0000313" key="2">
    <source>
        <dbReference type="EMBL" id="MET8437695.1"/>
    </source>
</evidence>
<feature type="region of interest" description="Disordered" evidence="1">
    <location>
        <begin position="664"/>
        <end position="695"/>
    </location>
</feature>
<accession>A0ABV2UIL6</accession>
<keyword evidence="3" id="KW-1185">Reference proteome</keyword>
<organism evidence="2 3">
    <name type="scientific">Streptomyces sp. 900116325</name>
    <dbReference type="NCBI Taxonomy" id="3154295"/>
    <lineage>
        <taxon>Bacteria</taxon>
        <taxon>Bacillati</taxon>
        <taxon>Actinomycetota</taxon>
        <taxon>Actinomycetes</taxon>
        <taxon>Kitasatosporales</taxon>
        <taxon>Streptomycetaceae</taxon>
        <taxon>Streptomyces</taxon>
    </lineage>
</organism>
<gene>
    <name evidence="2" type="ORF">ABZV61_34050</name>
</gene>
<feature type="compositionally biased region" description="Basic residues" evidence="1">
    <location>
        <begin position="667"/>
        <end position="682"/>
    </location>
</feature>
<evidence type="ECO:0000256" key="1">
    <source>
        <dbReference type="SAM" id="MobiDB-lite"/>
    </source>
</evidence>
<evidence type="ECO:0000313" key="3">
    <source>
        <dbReference type="Proteomes" id="UP001550044"/>
    </source>
</evidence>
<comment type="caution">
    <text evidence="2">The sequence shown here is derived from an EMBL/GenBank/DDBJ whole genome shotgun (WGS) entry which is preliminary data.</text>
</comment>
<name>A0ABV2UIL6_9ACTN</name>
<dbReference type="RefSeq" id="WP_356712331.1">
    <property type="nucleotide sequence ID" value="NZ_JBEXIP010000042.1"/>
</dbReference>